<reference evidence="1 2" key="1">
    <citation type="submission" date="2021-04" db="EMBL/GenBank/DDBJ databases">
        <title>Nocardia tengchongensis.</title>
        <authorList>
            <person name="Zhuang k."/>
            <person name="Ran Y."/>
            <person name="Li W."/>
        </authorList>
    </citation>
    <scope>NUCLEOTIDE SEQUENCE [LARGE SCALE GENOMIC DNA]</scope>
    <source>
        <strain evidence="1 2">CFH S0057</strain>
    </source>
</reference>
<name>A0ABX8CZ92_9NOCA</name>
<dbReference type="Proteomes" id="UP000683310">
    <property type="component" value="Chromosome"/>
</dbReference>
<evidence type="ECO:0000313" key="1">
    <source>
        <dbReference type="EMBL" id="QVI24159.1"/>
    </source>
</evidence>
<accession>A0ABX8CZ92</accession>
<dbReference type="RefSeq" id="WP_213560223.1">
    <property type="nucleotide sequence ID" value="NZ_JBHZDI010000283.1"/>
</dbReference>
<keyword evidence="2" id="KW-1185">Reference proteome</keyword>
<gene>
    <name evidence="1" type="ORF">KHQ06_16110</name>
</gene>
<sequence length="62" mass="6855">MPQKPQMPRTPHQPVELSAIHVRWSPQQDAYLAWSDAHPGHTATNPCSSLAAIDELLDTITP</sequence>
<protein>
    <submittedName>
        <fullName evidence="1">Uncharacterized protein</fullName>
    </submittedName>
</protein>
<organism evidence="1 2">
    <name type="scientific">Nocardia tengchongensis</name>
    <dbReference type="NCBI Taxonomy" id="2055889"/>
    <lineage>
        <taxon>Bacteria</taxon>
        <taxon>Bacillati</taxon>
        <taxon>Actinomycetota</taxon>
        <taxon>Actinomycetes</taxon>
        <taxon>Mycobacteriales</taxon>
        <taxon>Nocardiaceae</taxon>
        <taxon>Nocardia</taxon>
    </lineage>
</organism>
<evidence type="ECO:0000313" key="2">
    <source>
        <dbReference type="Proteomes" id="UP000683310"/>
    </source>
</evidence>
<proteinExistence type="predicted"/>
<dbReference type="EMBL" id="CP074371">
    <property type="protein sequence ID" value="QVI24159.1"/>
    <property type="molecule type" value="Genomic_DNA"/>
</dbReference>